<dbReference type="Gene3D" id="1.20.1250.20">
    <property type="entry name" value="MFS general substrate transporter like domains"/>
    <property type="match status" value="1"/>
</dbReference>
<feature type="transmembrane region" description="Helical" evidence="7">
    <location>
        <begin position="339"/>
        <end position="360"/>
    </location>
</feature>
<feature type="transmembrane region" description="Helical" evidence="7">
    <location>
        <begin position="87"/>
        <end position="107"/>
    </location>
</feature>
<protein>
    <submittedName>
        <fullName evidence="9">MFS transporter</fullName>
    </submittedName>
</protein>
<dbReference type="InterPro" id="IPR020846">
    <property type="entry name" value="MFS_dom"/>
</dbReference>
<feature type="transmembrane region" description="Helical" evidence="7">
    <location>
        <begin position="411"/>
        <end position="431"/>
    </location>
</feature>
<evidence type="ECO:0000256" key="5">
    <source>
        <dbReference type="ARBA" id="ARBA00022989"/>
    </source>
</evidence>
<keyword evidence="5 7" id="KW-1133">Transmembrane helix</keyword>
<feature type="transmembrane region" description="Helical" evidence="7">
    <location>
        <begin position="381"/>
        <end position="399"/>
    </location>
</feature>
<dbReference type="PANTHER" id="PTHR23513:SF9">
    <property type="entry name" value="ENTEROBACTIN EXPORTER ENTS"/>
    <property type="match status" value="1"/>
</dbReference>
<keyword evidence="2" id="KW-0813">Transport</keyword>
<feature type="transmembrane region" description="Helical" evidence="7">
    <location>
        <begin position="229"/>
        <end position="250"/>
    </location>
</feature>
<keyword evidence="3" id="KW-1003">Cell membrane</keyword>
<reference evidence="9" key="1">
    <citation type="journal article" date="2014" name="Int. J. Syst. Evol. Microbiol.">
        <title>Complete genome sequence of Corynebacterium casei LMG S-19264T (=DSM 44701T), isolated from a smear-ripened cheese.</title>
        <authorList>
            <consortium name="US DOE Joint Genome Institute (JGI-PGF)"/>
            <person name="Walter F."/>
            <person name="Albersmeier A."/>
            <person name="Kalinowski J."/>
            <person name="Ruckert C."/>
        </authorList>
    </citation>
    <scope>NUCLEOTIDE SEQUENCE</scope>
    <source>
        <strain evidence="9">CGMCC 1.12160</strain>
    </source>
</reference>
<dbReference type="SUPFAM" id="SSF103473">
    <property type="entry name" value="MFS general substrate transporter"/>
    <property type="match status" value="1"/>
</dbReference>
<feature type="transmembrane region" description="Helical" evidence="7">
    <location>
        <begin position="262"/>
        <end position="286"/>
    </location>
</feature>
<dbReference type="RefSeq" id="WP_229735113.1">
    <property type="nucleotide sequence ID" value="NZ_BAABKH010000001.1"/>
</dbReference>
<dbReference type="PANTHER" id="PTHR23513">
    <property type="entry name" value="INTEGRAL MEMBRANE EFFLUX PROTEIN-RELATED"/>
    <property type="match status" value="1"/>
</dbReference>
<organism evidence="9 10">
    <name type="scientific">Ornithinimicrobium tianjinense</name>
    <dbReference type="NCBI Taxonomy" id="1195761"/>
    <lineage>
        <taxon>Bacteria</taxon>
        <taxon>Bacillati</taxon>
        <taxon>Actinomycetota</taxon>
        <taxon>Actinomycetes</taxon>
        <taxon>Micrococcales</taxon>
        <taxon>Ornithinimicrobiaceae</taxon>
        <taxon>Ornithinimicrobium</taxon>
    </lineage>
</organism>
<accession>A0A917BLP8</accession>
<evidence type="ECO:0000313" key="9">
    <source>
        <dbReference type="EMBL" id="GGF51035.1"/>
    </source>
</evidence>
<evidence type="ECO:0000256" key="6">
    <source>
        <dbReference type="ARBA" id="ARBA00023136"/>
    </source>
</evidence>
<feature type="domain" description="Major facilitator superfamily (MFS) profile" evidence="8">
    <location>
        <begin position="232"/>
        <end position="441"/>
    </location>
</feature>
<feature type="transmembrane region" description="Helical" evidence="7">
    <location>
        <begin position="25"/>
        <end position="49"/>
    </location>
</feature>
<reference evidence="9" key="2">
    <citation type="submission" date="2020-09" db="EMBL/GenBank/DDBJ databases">
        <authorList>
            <person name="Sun Q."/>
            <person name="Zhou Y."/>
        </authorList>
    </citation>
    <scope>NUCLEOTIDE SEQUENCE</scope>
    <source>
        <strain evidence="9">CGMCC 1.12160</strain>
    </source>
</reference>
<name>A0A917BLP8_9MICO</name>
<comment type="subcellular location">
    <subcellularLocation>
        <location evidence="1">Cell inner membrane</location>
        <topology evidence="1">Multi-pass membrane protein</topology>
    </subcellularLocation>
</comment>
<keyword evidence="6 7" id="KW-0472">Membrane</keyword>
<evidence type="ECO:0000256" key="4">
    <source>
        <dbReference type="ARBA" id="ARBA00022692"/>
    </source>
</evidence>
<dbReference type="EMBL" id="BMEM01000002">
    <property type="protein sequence ID" value="GGF51035.1"/>
    <property type="molecule type" value="Genomic_DNA"/>
</dbReference>
<dbReference type="Proteomes" id="UP000605670">
    <property type="component" value="Unassembled WGS sequence"/>
</dbReference>
<evidence type="ECO:0000313" key="10">
    <source>
        <dbReference type="Proteomes" id="UP000605670"/>
    </source>
</evidence>
<evidence type="ECO:0000259" key="8">
    <source>
        <dbReference type="PROSITE" id="PS50850"/>
    </source>
</evidence>
<dbReference type="AlphaFoldDB" id="A0A917BLP8"/>
<keyword evidence="4 7" id="KW-0812">Transmembrane</keyword>
<evidence type="ECO:0000256" key="7">
    <source>
        <dbReference type="SAM" id="Phobius"/>
    </source>
</evidence>
<feature type="transmembrane region" description="Helical" evidence="7">
    <location>
        <begin position="151"/>
        <end position="173"/>
    </location>
</feature>
<feature type="transmembrane region" description="Helical" evidence="7">
    <location>
        <begin position="298"/>
        <end position="319"/>
    </location>
</feature>
<dbReference type="Pfam" id="PF05977">
    <property type="entry name" value="MFS_3"/>
    <property type="match status" value="1"/>
</dbReference>
<gene>
    <name evidence="9" type="ORF">GCM10011366_18550</name>
</gene>
<dbReference type="GO" id="GO:0005886">
    <property type="term" value="C:plasma membrane"/>
    <property type="evidence" value="ECO:0007669"/>
    <property type="project" value="UniProtKB-SubCell"/>
</dbReference>
<dbReference type="PROSITE" id="PS50850">
    <property type="entry name" value="MFS"/>
    <property type="match status" value="1"/>
</dbReference>
<evidence type="ECO:0000256" key="3">
    <source>
        <dbReference type="ARBA" id="ARBA00022475"/>
    </source>
</evidence>
<dbReference type="InterPro" id="IPR010290">
    <property type="entry name" value="TM_effector"/>
</dbReference>
<keyword evidence="10" id="KW-1185">Reference proteome</keyword>
<evidence type="ECO:0000256" key="2">
    <source>
        <dbReference type="ARBA" id="ARBA00022448"/>
    </source>
</evidence>
<comment type="caution">
    <text evidence="9">The sequence shown here is derived from an EMBL/GenBank/DDBJ whole genome shotgun (WGS) entry which is preliminary data.</text>
</comment>
<sequence length="441" mass="45571">MGVRDRLRAVFADTRPLHNEHFRRLWVANIITVIGAQLTVVAIPAQIYAITQSSAMVGLAGLFALVPLVVFGLYGGALADHHDKRTLLLLTTTGLIATSGLLWWQAAAGVEDVWVLLGIFALQQACFAVNQPARAALLPRLIPAEQLPAGNALNMTVMQFGAIGGPLVGGALIPVLGFPVLYAVDTVFLLATLWAVLRLPPMPPTGAPVRRVGLGSVLDGLRYLRWHTVLLMSFVVDLIAMIFGMPRALFPEIAHESFGGPLAGGIAFALLMAAIPLGGALGGVFSGWVSGVERQGRAVVLAIVVWGLGIVGAGAAVMAAGRAGGSVTLGPAGPEGSSLLWTLLVLAVLFLAVAGAADMASAAFRTTMLQEAASDEVRGRLQGVFFVVVVGGPRVADVLHGGAGAVLGPGLATLVGGVLVVLGVLLAARLAPVFTAYRVER</sequence>
<dbReference type="CDD" id="cd06173">
    <property type="entry name" value="MFS_MefA_like"/>
    <property type="match status" value="1"/>
</dbReference>
<dbReference type="GO" id="GO:0022857">
    <property type="term" value="F:transmembrane transporter activity"/>
    <property type="evidence" value="ECO:0007669"/>
    <property type="project" value="InterPro"/>
</dbReference>
<feature type="transmembrane region" description="Helical" evidence="7">
    <location>
        <begin position="55"/>
        <end position="75"/>
    </location>
</feature>
<proteinExistence type="predicted"/>
<dbReference type="InterPro" id="IPR036259">
    <property type="entry name" value="MFS_trans_sf"/>
</dbReference>
<evidence type="ECO:0000256" key="1">
    <source>
        <dbReference type="ARBA" id="ARBA00004429"/>
    </source>
</evidence>